<dbReference type="PANTHER" id="PTHR23422">
    <property type="entry name" value="DIPEPTIDYL PEPTIDASE III-RELATED"/>
    <property type="match status" value="1"/>
</dbReference>
<dbReference type="Pfam" id="PF03571">
    <property type="entry name" value="Peptidase_M49"/>
    <property type="match status" value="1"/>
</dbReference>
<dbReference type="Gene3D" id="3.30.540.30">
    <property type="match status" value="1"/>
</dbReference>
<keyword evidence="2" id="KW-0378">Hydrolase</keyword>
<name>A0A4R2EYA6_9BACT</name>
<reference evidence="4 5" key="1">
    <citation type="submission" date="2019-03" db="EMBL/GenBank/DDBJ databases">
        <title>Genomic Encyclopedia of Archaeal and Bacterial Type Strains, Phase II (KMG-II): from individual species to whole genera.</title>
        <authorList>
            <person name="Goeker M."/>
        </authorList>
    </citation>
    <scope>NUCLEOTIDE SEQUENCE [LARGE SCALE GENOMIC DNA]</scope>
    <source>
        <strain evidence="4 5">RL-C</strain>
    </source>
</reference>
<dbReference type="AlphaFoldDB" id="A0A4R2EYA6"/>
<evidence type="ECO:0000256" key="3">
    <source>
        <dbReference type="SAM" id="SignalP"/>
    </source>
</evidence>
<dbReference type="PROSITE" id="PS51257">
    <property type="entry name" value="PROKAR_LIPOPROTEIN"/>
    <property type="match status" value="1"/>
</dbReference>
<dbReference type="InterPro" id="IPR039461">
    <property type="entry name" value="Peptidase_M49"/>
</dbReference>
<accession>A0A4R2EYA6</accession>
<feature type="chain" id="PRO_5020480204" evidence="3">
    <location>
        <begin position="21"/>
        <end position="557"/>
    </location>
</feature>
<evidence type="ECO:0000256" key="2">
    <source>
        <dbReference type="ARBA" id="ARBA00022801"/>
    </source>
</evidence>
<protein>
    <submittedName>
        <fullName evidence="4">Peptidase M49-like protein</fullName>
    </submittedName>
</protein>
<gene>
    <name evidence="4" type="ORF">CLV25_101125</name>
</gene>
<evidence type="ECO:0000256" key="1">
    <source>
        <dbReference type="ARBA" id="ARBA00022723"/>
    </source>
</evidence>
<dbReference type="RefSeq" id="WP_131837695.1">
    <property type="nucleotide sequence ID" value="NZ_SLWB01000001.1"/>
</dbReference>
<evidence type="ECO:0000313" key="4">
    <source>
        <dbReference type="EMBL" id="TCN72907.1"/>
    </source>
</evidence>
<dbReference type="OrthoDB" id="9812747at2"/>
<sequence length="557" mass="62982">MKKNFLFGLVIVAILFSACGGSNDNKKTAKVDIKAKEDSLLNAKVAEYADFKLTADISKLSDKEKKILVKLFEVSRIMDDIYWLQAFGDKSQVLDTIKSKAAKKYFSINYGPWDRMDGNKPFIAGFQEKPLGANFYPTNMTKAEFEEWKSKDKKSQYTIVRRDEAGQLASVPYSVAYGEQIGKAAKLLDQAAKLAENKQLKKYLLARAKSLRTDNYYPSDLVWMDMKNSNIDFVAGPIENYEDELFNYKTAFEAYILIKDHSETKYYNQFIKYLPKLQKSLPVQKKYKKEVPGKGSDIGVYSAIYYGGDCNAAGKTIAINLPNDPKVQLKKGSRKLMLKNVMEAKFNLIVKPISEVVIDPSQTKFVTFNAFFQNTMFHEVAHGLGIKNTINRKGSVRDALKEQYSGIEENKADILGLYMIGDLVKQKVLPKKALMENYVTFAAGIFRSVRFGAASSHGKANMATFNYFVDKAALTRDEKTGYYTVNERAMRQAIKNLSHEILVIQGNGDYEAALKRATEKGIISETLKKDLKRIDDKRIPRDLNFIQGPSEIGLSKF</sequence>
<feature type="signal peptide" evidence="3">
    <location>
        <begin position="1"/>
        <end position="20"/>
    </location>
</feature>
<proteinExistence type="predicted"/>
<evidence type="ECO:0000313" key="5">
    <source>
        <dbReference type="Proteomes" id="UP000294830"/>
    </source>
</evidence>
<keyword evidence="1" id="KW-0479">Metal-binding</keyword>
<comment type="caution">
    <text evidence="4">The sequence shown here is derived from an EMBL/GenBank/DDBJ whole genome shotgun (WGS) entry which is preliminary data.</text>
</comment>
<dbReference type="Proteomes" id="UP000294830">
    <property type="component" value="Unassembled WGS sequence"/>
</dbReference>
<keyword evidence="3" id="KW-0732">Signal</keyword>
<dbReference type="GO" id="GO:0005737">
    <property type="term" value="C:cytoplasm"/>
    <property type="evidence" value="ECO:0007669"/>
    <property type="project" value="TreeGrafter"/>
</dbReference>
<dbReference type="GO" id="GO:0046872">
    <property type="term" value="F:metal ion binding"/>
    <property type="evidence" value="ECO:0007669"/>
    <property type="project" value="UniProtKB-KW"/>
</dbReference>
<keyword evidence="5" id="KW-1185">Reference proteome</keyword>
<dbReference type="EMBL" id="SLWB01000001">
    <property type="protein sequence ID" value="TCN72907.1"/>
    <property type="molecule type" value="Genomic_DNA"/>
</dbReference>
<organism evidence="4 5">
    <name type="scientific">Acetobacteroides hydrogenigenes</name>
    <dbReference type="NCBI Taxonomy" id="979970"/>
    <lineage>
        <taxon>Bacteria</taxon>
        <taxon>Pseudomonadati</taxon>
        <taxon>Bacteroidota</taxon>
        <taxon>Bacteroidia</taxon>
        <taxon>Bacteroidales</taxon>
        <taxon>Rikenellaceae</taxon>
        <taxon>Acetobacteroides</taxon>
    </lineage>
</organism>
<dbReference type="PANTHER" id="PTHR23422:SF9">
    <property type="entry name" value="ZN-DEPENDENT HYDROLASE"/>
    <property type="match status" value="1"/>
</dbReference>
<dbReference type="GO" id="GO:0008239">
    <property type="term" value="F:dipeptidyl-peptidase activity"/>
    <property type="evidence" value="ECO:0007669"/>
    <property type="project" value="TreeGrafter"/>
</dbReference>